<dbReference type="OrthoDB" id="10033188at2759"/>
<evidence type="ECO:0000313" key="1">
    <source>
        <dbReference type="Proteomes" id="UP000515135"/>
    </source>
</evidence>
<proteinExistence type="predicted"/>
<evidence type="ECO:0000313" key="2">
    <source>
        <dbReference type="RefSeq" id="XP_019614709.1"/>
    </source>
</evidence>
<name>A0A6P4XVW9_BRABE</name>
<dbReference type="Proteomes" id="UP000515135">
    <property type="component" value="Unplaced"/>
</dbReference>
<dbReference type="RefSeq" id="XP_019614709.1">
    <property type="nucleotide sequence ID" value="XM_019759150.1"/>
</dbReference>
<dbReference type="KEGG" id="bbel:109462588"/>
<accession>A0A6P4XVW9</accession>
<sequence length="189" mass="20137">MTDYTLIHPKHSWQCWPSHGHGHTGSDGKLQHTGSSFRFGGGGREVEALEDYHKEKHHKWPVAVSWQYKNGTVTGINNETFSELVIQESRGNKKLRGQNNFYNTTGNYFNASGNFAKTSGNYYHAAGTYANTTGNFFHTSGNFFNVLPKKFNEGGQLGAGGSVDSNAPALTNGGGAGGARGGAGGGGCC</sequence>
<protein>
    <submittedName>
        <fullName evidence="2">Keratin, type II cytoskeletal 2 epidermal-like</fullName>
    </submittedName>
</protein>
<organism evidence="1 2">
    <name type="scientific">Branchiostoma belcheri</name>
    <name type="common">Amphioxus</name>
    <dbReference type="NCBI Taxonomy" id="7741"/>
    <lineage>
        <taxon>Eukaryota</taxon>
        <taxon>Metazoa</taxon>
        <taxon>Chordata</taxon>
        <taxon>Cephalochordata</taxon>
        <taxon>Leptocardii</taxon>
        <taxon>Amphioxiformes</taxon>
        <taxon>Branchiostomatidae</taxon>
        <taxon>Branchiostoma</taxon>
    </lineage>
</organism>
<keyword evidence="1" id="KW-1185">Reference proteome</keyword>
<dbReference type="GeneID" id="109462588"/>
<reference evidence="2" key="1">
    <citation type="submission" date="2025-08" db="UniProtKB">
        <authorList>
            <consortium name="RefSeq"/>
        </authorList>
    </citation>
    <scope>IDENTIFICATION</scope>
    <source>
        <tissue evidence="2">Gonad</tissue>
    </source>
</reference>
<gene>
    <name evidence="2" type="primary">LOC109462588</name>
</gene>
<dbReference type="AlphaFoldDB" id="A0A6P4XVW9"/>